<protein>
    <recommendedName>
        <fullName evidence="3">Transposase domain-containing protein</fullName>
    </recommendedName>
</protein>
<proteinExistence type="predicted"/>
<reference evidence="1" key="1">
    <citation type="submission" date="2022-06" db="EMBL/GenBank/DDBJ databases">
        <authorList>
            <person name="Berger JAMES D."/>
            <person name="Berger JAMES D."/>
        </authorList>
    </citation>
    <scope>NUCLEOTIDE SEQUENCE [LARGE SCALE GENOMIC DNA]</scope>
</reference>
<dbReference type="PANTHER" id="PTHR33053">
    <property type="entry name" value="PROTEIN, PUTATIVE-RELATED"/>
    <property type="match status" value="1"/>
</dbReference>
<dbReference type="AlphaFoldDB" id="A0AA85JVT4"/>
<name>A0AA85JVT4_TRIRE</name>
<accession>A0AA85JVT4</accession>
<dbReference type="Proteomes" id="UP000050795">
    <property type="component" value="Unassembled WGS sequence"/>
</dbReference>
<sequence>MAEINAASASTEAVSQTVLPVEVEPSSVNTDSMNNEIEVVPSTPCTSVTPCASTAEMCTQVSSERDELTNMLLNILVTTNISQADANRILEIFRAKLPQLPKTVRSVLRMCGSCDSRLLGEGMYCHIGLKKCLQHYMEMSSVIETPSNIIDLQLNVDGLSISKSTNQQLWPLLGRITAPFLSSVFLIGIYGGPSKPSSYKELCIDLVSELKEILSQGIHITRLHRHFNVRLTAVICDAPARADLKYIVGHNASSGCDKCTVTGVKVDGRMIFGNGFFPIRTDESFRQRMQSSHHRGDCIFEELNIDMVKCFPRDPMHLVYLGVVRKLVSLWQDLAKKNEMHVDRIMLGNIDGKILDCSGMTPKDFPRKCRGLTEVSRWKATECRLFLLYIGPVVLKDIMPPAIYRNFQRLSLAVYLLSHPRFHRNYLEGCRVELINFLNEFEVIYGRKHLVYNIHCLQHLTEDVNQMGPLESFSAFPFESYMQTIRRSIHSYNAIAKQAANRFAEKVLHDCKSGGVRNEVLNECEVDTRRQTVNTRNTLITSSSPDNLVIAYGRPGLITEINRDGLIFRPYADCGDFFEQPFKSSHIGIWKCSKVSPYKVEISPSDITCKCFGMRTDRQLCQSSAFLHSIAKRTNKTKEKKNYAVLRKAGSKELFIAASSWMLSEDLCLYHSSITDNEVEACVRPRPDWVLTDCEMLAELDSFVEAKNTLQATKRIYSVLSNSDNMEETLPLTNSKRPRVETKNSSYAYDSMELEAVEAQKVCLPSKYPTTNFMATVMSPIASTSTQQMPVATSPIAQLVQQT</sequence>
<evidence type="ECO:0000313" key="2">
    <source>
        <dbReference type="WBParaSite" id="TREG1_55980.1"/>
    </source>
</evidence>
<reference evidence="2" key="2">
    <citation type="submission" date="2023-11" db="UniProtKB">
        <authorList>
            <consortium name="WormBaseParasite"/>
        </authorList>
    </citation>
    <scope>IDENTIFICATION</scope>
</reference>
<evidence type="ECO:0000313" key="1">
    <source>
        <dbReference type="Proteomes" id="UP000050795"/>
    </source>
</evidence>
<dbReference type="WBParaSite" id="TREG1_55980.1">
    <property type="protein sequence ID" value="TREG1_55980.1"/>
    <property type="gene ID" value="TREG1_55980"/>
</dbReference>
<evidence type="ECO:0008006" key="3">
    <source>
        <dbReference type="Google" id="ProtNLM"/>
    </source>
</evidence>
<keyword evidence="1" id="KW-1185">Reference proteome</keyword>
<organism evidence="1 2">
    <name type="scientific">Trichobilharzia regenti</name>
    <name type="common">Nasal bird schistosome</name>
    <dbReference type="NCBI Taxonomy" id="157069"/>
    <lineage>
        <taxon>Eukaryota</taxon>
        <taxon>Metazoa</taxon>
        <taxon>Spiralia</taxon>
        <taxon>Lophotrochozoa</taxon>
        <taxon>Platyhelminthes</taxon>
        <taxon>Trematoda</taxon>
        <taxon>Digenea</taxon>
        <taxon>Strigeidida</taxon>
        <taxon>Schistosomatoidea</taxon>
        <taxon>Schistosomatidae</taxon>
        <taxon>Trichobilharzia</taxon>
    </lineage>
</organism>